<proteinExistence type="predicted"/>
<dbReference type="EMBL" id="CM042047">
    <property type="protein sequence ID" value="KAI3772679.1"/>
    <property type="molecule type" value="Genomic_DNA"/>
</dbReference>
<protein>
    <submittedName>
        <fullName evidence="1">Uncharacterized protein</fullName>
    </submittedName>
</protein>
<gene>
    <name evidence="1" type="ORF">L6452_03871</name>
</gene>
<dbReference type="Proteomes" id="UP001055879">
    <property type="component" value="Linkage Group LG01"/>
</dbReference>
<accession>A0ACB9FN34</accession>
<keyword evidence="2" id="KW-1185">Reference proteome</keyword>
<evidence type="ECO:0000313" key="2">
    <source>
        <dbReference type="Proteomes" id="UP001055879"/>
    </source>
</evidence>
<name>A0ACB9FN34_ARCLA</name>
<organism evidence="1 2">
    <name type="scientific">Arctium lappa</name>
    <name type="common">Greater burdock</name>
    <name type="synonym">Lappa major</name>
    <dbReference type="NCBI Taxonomy" id="4217"/>
    <lineage>
        <taxon>Eukaryota</taxon>
        <taxon>Viridiplantae</taxon>
        <taxon>Streptophyta</taxon>
        <taxon>Embryophyta</taxon>
        <taxon>Tracheophyta</taxon>
        <taxon>Spermatophyta</taxon>
        <taxon>Magnoliopsida</taxon>
        <taxon>eudicotyledons</taxon>
        <taxon>Gunneridae</taxon>
        <taxon>Pentapetalae</taxon>
        <taxon>asterids</taxon>
        <taxon>campanulids</taxon>
        <taxon>Asterales</taxon>
        <taxon>Asteraceae</taxon>
        <taxon>Carduoideae</taxon>
        <taxon>Cardueae</taxon>
        <taxon>Arctiinae</taxon>
        <taxon>Arctium</taxon>
    </lineage>
</organism>
<comment type="caution">
    <text evidence="1">The sequence shown here is derived from an EMBL/GenBank/DDBJ whole genome shotgun (WGS) entry which is preliminary data.</text>
</comment>
<evidence type="ECO:0000313" key="1">
    <source>
        <dbReference type="EMBL" id="KAI3772679.1"/>
    </source>
</evidence>
<reference evidence="1 2" key="2">
    <citation type="journal article" date="2022" name="Mol. Ecol. Resour.">
        <title>The genomes of chicory, endive, great burdock and yacon provide insights into Asteraceae paleo-polyploidization history and plant inulin production.</title>
        <authorList>
            <person name="Fan W."/>
            <person name="Wang S."/>
            <person name="Wang H."/>
            <person name="Wang A."/>
            <person name="Jiang F."/>
            <person name="Liu H."/>
            <person name="Zhao H."/>
            <person name="Xu D."/>
            <person name="Zhang Y."/>
        </authorList>
    </citation>
    <scope>NUCLEOTIDE SEQUENCE [LARGE SCALE GENOMIC DNA]</scope>
    <source>
        <strain evidence="2">cv. Niubang</strain>
    </source>
</reference>
<reference evidence="2" key="1">
    <citation type="journal article" date="2022" name="Mol. Ecol. Resour.">
        <title>The genomes of chicory, endive, great burdock and yacon provide insights into Asteraceae palaeo-polyploidization history and plant inulin production.</title>
        <authorList>
            <person name="Fan W."/>
            <person name="Wang S."/>
            <person name="Wang H."/>
            <person name="Wang A."/>
            <person name="Jiang F."/>
            <person name="Liu H."/>
            <person name="Zhao H."/>
            <person name="Xu D."/>
            <person name="Zhang Y."/>
        </authorList>
    </citation>
    <scope>NUCLEOTIDE SEQUENCE [LARGE SCALE GENOMIC DNA]</scope>
    <source>
        <strain evidence="2">cv. Niubang</strain>
    </source>
</reference>
<sequence length="72" mass="8166">MNSMELYECMIILVHMIDAIVNVFVSANANFKSSFLHYRAGKYSSRSFLLSHIVLASTIQKSKLPMENCFSS</sequence>